<dbReference type="CDD" id="cd02035">
    <property type="entry name" value="ArsA"/>
    <property type="match status" value="1"/>
</dbReference>
<evidence type="ECO:0000313" key="5">
    <source>
        <dbReference type="Proteomes" id="UP001623592"/>
    </source>
</evidence>
<evidence type="ECO:0000259" key="3">
    <source>
        <dbReference type="Pfam" id="PF17886"/>
    </source>
</evidence>
<keyword evidence="5" id="KW-1185">Reference proteome</keyword>
<evidence type="ECO:0000259" key="2">
    <source>
        <dbReference type="Pfam" id="PF02374"/>
    </source>
</evidence>
<comment type="similarity">
    <text evidence="1">Belongs to the arsA ATPase family.</text>
</comment>
<proteinExistence type="inferred from homology"/>
<gene>
    <name evidence="4" type="ORF">ACJDT4_18995</name>
</gene>
<protein>
    <submittedName>
        <fullName evidence="4">ArsA family ATPase</fullName>
    </submittedName>
</protein>
<dbReference type="SUPFAM" id="SSF52540">
    <property type="entry name" value="P-loop containing nucleoside triphosphate hydrolases"/>
    <property type="match status" value="1"/>
</dbReference>
<dbReference type="EMBL" id="JBJIAA010000018">
    <property type="protein sequence ID" value="MFL0252503.1"/>
    <property type="molecule type" value="Genomic_DNA"/>
</dbReference>
<name>A0ABW8TLW7_9CLOT</name>
<feature type="domain" description="ArsA/GET3 Anion-transporting ATPase-like" evidence="2">
    <location>
        <begin position="3"/>
        <end position="301"/>
    </location>
</feature>
<dbReference type="PANTHER" id="PTHR10803">
    <property type="entry name" value="ARSENICAL PUMP-DRIVING ATPASE ARSENITE-TRANSLOCATING ATPASE"/>
    <property type="match status" value="1"/>
</dbReference>
<dbReference type="Pfam" id="PF17886">
    <property type="entry name" value="ArsA_HSP20"/>
    <property type="match status" value="1"/>
</dbReference>
<dbReference type="InterPro" id="IPR008978">
    <property type="entry name" value="HSP20-like_chaperone"/>
</dbReference>
<feature type="domain" description="ArsA HSP20-like" evidence="3">
    <location>
        <begin position="326"/>
        <end position="387"/>
    </location>
</feature>
<dbReference type="InterPro" id="IPR040612">
    <property type="entry name" value="ArsA_HSP20-like"/>
</dbReference>
<evidence type="ECO:0000256" key="1">
    <source>
        <dbReference type="ARBA" id="ARBA00011040"/>
    </source>
</evidence>
<dbReference type="PANTHER" id="PTHR10803:SF3">
    <property type="entry name" value="ATPASE GET3"/>
    <property type="match status" value="1"/>
</dbReference>
<organism evidence="4 5">
    <name type="scientific">Clostridium neuense</name>
    <dbReference type="NCBI Taxonomy" id="1728934"/>
    <lineage>
        <taxon>Bacteria</taxon>
        <taxon>Bacillati</taxon>
        <taxon>Bacillota</taxon>
        <taxon>Clostridia</taxon>
        <taxon>Eubacteriales</taxon>
        <taxon>Clostridiaceae</taxon>
        <taxon>Clostridium</taxon>
    </lineage>
</organism>
<comment type="caution">
    <text evidence="4">The sequence shown here is derived from an EMBL/GenBank/DDBJ whole genome shotgun (WGS) entry which is preliminary data.</text>
</comment>
<dbReference type="Pfam" id="PF02374">
    <property type="entry name" value="ArsA_ATPase"/>
    <property type="match status" value="1"/>
</dbReference>
<dbReference type="Proteomes" id="UP001623592">
    <property type="component" value="Unassembled WGS sequence"/>
</dbReference>
<dbReference type="Gene3D" id="2.60.40.790">
    <property type="match status" value="1"/>
</dbReference>
<dbReference type="InterPro" id="IPR016300">
    <property type="entry name" value="ATPase_ArsA/GET3"/>
</dbReference>
<dbReference type="Gene3D" id="3.40.50.300">
    <property type="entry name" value="P-loop containing nucleotide triphosphate hydrolases"/>
    <property type="match status" value="1"/>
</dbReference>
<dbReference type="InterPro" id="IPR027417">
    <property type="entry name" value="P-loop_NTPase"/>
</dbReference>
<evidence type="ECO:0000313" key="4">
    <source>
        <dbReference type="EMBL" id="MFL0252503.1"/>
    </source>
</evidence>
<sequence length="396" mass="45529">MSRIIIFTGKGGVGKTSTAAAHAVKAAKEGVKTLIVSTDMAHNLSDIFMKELGKEPKEVEENLWALEVDPNYEMELYYGSISEAFKKMITFQNSEDVESFDDIVVFPGMEELFSLLKIKKLYDEGIYELIIVDCAPTGETLSLLKLPEILSWYMEKLFPIGKVCMKVLRPISKTVFKLELPSSAALNDIEKLYVKLGELQELLKNREVCSLRLVTVPEKMIVDETKRNYMYLNLYNFNVDALYINRLLPDEIDNDFFDKWKDIQKKYVEILQDTFSNMPIYKIKWYPTDVNGTEGLSRIAEDALRDEKIFKVLKISDSEVFTKTGTSYKLDIKLPFVEKQEVDLSEGENELIIKIGNFKRNIPMPDVLRKYSVSKAKLDAGILSVYFENKERDLNE</sequence>
<accession>A0ABW8TLW7</accession>
<reference evidence="4 5" key="1">
    <citation type="submission" date="2024-11" db="EMBL/GenBank/DDBJ databases">
        <authorList>
            <person name="Heng Y.C."/>
            <person name="Lim A.C.H."/>
            <person name="Lee J.K.Y."/>
            <person name="Kittelmann S."/>
        </authorList>
    </citation>
    <scope>NUCLEOTIDE SEQUENCE [LARGE SCALE GENOMIC DNA]</scope>
    <source>
        <strain evidence="4 5">WILCCON 0114</strain>
    </source>
</reference>
<dbReference type="NCBIfam" id="TIGR00345">
    <property type="entry name" value="GET3_arsA_TRC40"/>
    <property type="match status" value="1"/>
</dbReference>
<dbReference type="SUPFAM" id="SSF49764">
    <property type="entry name" value="HSP20-like chaperones"/>
    <property type="match status" value="1"/>
</dbReference>
<dbReference type="InterPro" id="IPR025723">
    <property type="entry name" value="ArsA/GET3_ATPase-like"/>
</dbReference>
<dbReference type="RefSeq" id="WP_406789160.1">
    <property type="nucleotide sequence ID" value="NZ_JBJIAA010000018.1"/>
</dbReference>